<comment type="caution">
    <text evidence="1">The sequence shown here is derived from an EMBL/GenBank/DDBJ whole genome shotgun (WGS) entry which is preliminary data.</text>
</comment>
<evidence type="ECO:0000313" key="1">
    <source>
        <dbReference type="EMBL" id="RXH70549.1"/>
    </source>
</evidence>
<protein>
    <submittedName>
        <fullName evidence="1">Uncharacterized protein</fullName>
    </submittedName>
</protein>
<dbReference type="Proteomes" id="UP000290289">
    <property type="component" value="Chromosome 16"/>
</dbReference>
<dbReference type="EMBL" id="RDQH01000342">
    <property type="protein sequence ID" value="RXH70549.1"/>
    <property type="molecule type" value="Genomic_DNA"/>
</dbReference>
<reference evidence="1 2" key="1">
    <citation type="submission" date="2018-10" db="EMBL/GenBank/DDBJ databases">
        <title>A high-quality apple genome assembly.</title>
        <authorList>
            <person name="Hu J."/>
        </authorList>
    </citation>
    <scope>NUCLEOTIDE SEQUENCE [LARGE SCALE GENOMIC DNA]</scope>
    <source>
        <strain evidence="2">cv. HFTH1</strain>
        <tissue evidence="1">Young leaf</tissue>
    </source>
</reference>
<sequence>MRVISFKVLERFGDLVISFKVLERFNVCPWAMCVEGPSCSCPICREVQEITYVIAAAMVFFKCFTSNTITILAKEGDSQDRGTTLKLCVLLIGPKTLVIPSKDNSMHIKSWSSDASWEVIDFGQPNTKKKESAQELVDFSRECFSFGRKKALALVVRSSKRALAVCRCHIGQIEALQNTKKQRLRDYTITIKSNLELRCRVEVHREAIRKRMRRKVAKGRCRAEEVHSGREEKMIVKMV</sequence>
<gene>
    <name evidence="1" type="ORF">DVH24_013295</name>
</gene>
<keyword evidence="2" id="KW-1185">Reference proteome</keyword>
<proteinExistence type="predicted"/>
<accession>A0A498HHT2</accession>
<organism evidence="1 2">
    <name type="scientific">Malus domestica</name>
    <name type="common">Apple</name>
    <name type="synonym">Pyrus malus</name>
    <dbReference type="NCBI Taxonomy" id="3750"/>
    <lineage>
        <taxon>Eukaryota</taxon>
        <taxon>Viridiplantae</taxon>
        <taxon>Streptophyta</taxon>
        <taxon>Embryophyta</taxon>
        <taxon>Tracheophyta</taxon>
        <taxon>Spermatophyta</taxon>
        <taxon>Magnoliopsida</taxon>
        <taxon>eudicotyledons</taxon>
        <taxon>Gunneridae</taxon>
        <taxon>Pentapetalae</taxon>
        <taxon>rosids</taxon>
        <taxon>fabids</taxon>
        <taxon>Rosales</taxon>
        <taxon>Rosaceae</taxon>
        <taxon>Amygdaloideae</taxon>
        <taxon>Maleae</taxon>
        <taxon>Malus</taxon>
    </lineage>
</organism>
<evidence type="ECO:0000313" key="2">
    <source>
        <dbReference type="Proteomes" id="UP000290289"/>
    </source>
</evidence>
<dbReference type="AlphaFoldDB" id="A0A498HHT2"/>
<name>A0A498HHT2_MALDO</name>